<dbReference type="AlphaFoldDB" id="A0A401VUB8"/>
<evidence type="ECO:0000259" key="2">
    <source>
        <dbReference type="Pfam" id="PF08751"/>
    </source>
</evidence>
<evidence type="ECO:0000256" key="1">
    <source>
        <dbReference type="SAM" id="MobiDB-lite"/>
    </source>
</evidence>
<feature type="domain" description="TrwC relaxase" evidence="2">
    <location>
        <begin position="10"/>
        <end position="104"/>
    </location>
</feature>
<gene>
    <name evidence="3" type="ORF">GKJPGBOP_00304</name>
</gene>
<accession>A0A401VUB8</accession>
<sequence>MPLLHGRPLSAATLRPDGQWGSVHSEVLYEHVVAASALYDELVTAEVCEVLGPASEPRTVTAGRRPVRDAADAPHGLIRWIPWRSDQIATCLENWSRSTSPPSKRTAPSSSCP</sequence>
<evidence type="ECO:0000313" key="3">
    <source>
        <dbReference type="EMBL" id="GCD40651.1"/>
    </source>
</evidence>
<reference evidence="3 4" key="1">
    <citation type="submission" date="2018-11" db="EMBL/GenBank/DDBJ databases">
        <title>Whole genome sequence of Streptomyces paromomycinus NBRC 15454(T).</title>
        <authorList>
            <person name="Komaki H."/>
            <person name="Tamura T."/>
        </authorList>
    </citation>
    <scope>NUCLEOTIDE SEQUENCE [LARGE SCALE GENOMIC DNA]</scope>
    <source>
        <strain evidence="3 4">NBRC 15454</strain>
    </source>
</reference>
<name>A0A401VUB8_STREY</name>
<dbReference type="EMBL" id="BHZD01000001">
    <property type="protein sequence ID" value="GCD40651.1"/>
    <property type="molecule type" value="Genomic_DNA"/>
</dbReference>
<organism evidence="3 4">
    <name type="scientific">Streptomyces paromomycinus</name>
    <name type="common">Streptomyces rimosus subsp. paromomycinus</name>
    <dbReference type="NCBI Taxonomy" id="92743"/>
    <lineage>
        <taxon>Bacteria</taxon>
        <taxon>Bacillati</taxon>
        <taxon>Actinomycetota</taxon>
        <taxon>Actinomycetes</taxon>
        <taxon>Kitasatosporales</taxon>
        <taxon>Streptomycetaceae</taxon>
        <taxon>Streptomyces</taxon>
    </lineage>
</organism>
<dbReference type="InterPro" id="IPR014862">
    <property type="entry name" value="TrwC"/>
</dbReference>
<dbReference type="SUPFAM" id="SSF55464">
    <property type="entry name" value="Origin of replication-binding domain, RBD-like"/>
    <property type="match status" value="1"/>
</dbReference>
<keyword evidence="4" id="KW-1185">Reference proteome</keyword>
<evidence type="ECO:0000313" key="4">
    <source>
        <dbReference type="Proteomes" id="UP000286746"/>
    </source>
</evidence>
<feature type="region of interest" description="Disordered" evidence="1">
    <location>
        <begin position="94"/>
        <end position="113"/>
    </location>
</feature>
<dbReference type="Proteomes" id="UP000286746">
    <property type="component" value="Unassembled WGS sequence"/>
</dbReference>
<comment type="caution">
    <text evidence="3">The sequence shown here is derived from an EMBL/GenBank/DDBJ whole genome shotgun (WGS) entry which is preliminary data.</text>
</comment>
<proteinExistence type="predicted"/>
<protein>
    <recommendedName>
        <fullName evidence="2">TrwC relaxase domain-containing protein</fullName>
    </recommendedName>
</protein>
<dbReference type="Pfam" id="PF08751">
    <property type="entry name" value="TrwC"/>
    <property type="match status" value="1"/>
</dbReference>